<feature type="domain" description="DUF7137" evidence="3">
    <location>
        <begin position="34"/>
        <end position="167"/>
    </location>
</feature>
<gene>
    <name evidence="4" type="ORF">D9758_009575</name>
</gene>
<feature type="transmembrane region" description="Helical" evidence="2">
    <location>
        <begin position="181"/>
        <end position="200"/>
    </location>
</feature>
<dbReference type="Pfam" id="PF23585">
    <property type="entry name" value="DUF7137"/>
    <property type="match status" value="1"/>
</dbReference>
<protein>
    <recommendedName>
        <fullName evidence="3">DUF7137 domain-containing protein</fullName>
    </recommendedName>
</protein>
<proteinExistence type="predicted"/>
<accession>A0A8H5GD12</accession>
<dbReference type="PANTHER" id="PTHR42028">
    <property type="entry name" value="CHROMOSOME 1, WHOLE GENOME SHOTGUN SEQUENCE"/>
    <property type="match status" value="1"/>
</dbReference>
<evidence type="ECO:0000256" key="1">
    <source>
        <dbReference type="SAM" id="MobiDB-lite"/>
    </source>
</evidence>
<evidence type="ECO:0000313" key="4">
    <source>
        <dbReference type="EMBL" id="KAF5362658.1"/>
    </source>
</evidence>
<feature type="region of interest" description="Disordered" evidence="1">
    <location>
        <begin position="1"/>
        <end position="33"/>
    </location>
</feature>
<keyword evidence="2" id="KW-1133">Transmembrane helix</keyword>
<evidence type="ECO:0000259" key="3">
    <source>
        <dbReference type="Pfam" id="PF23585"/>
    </source>
</evidence>
<comment type="caution">
    <text evidence="4">The sequence shown here is derived from an EMBL/GenBank/DDBJ whole genome shotgun (WGS) entry which is preliminary data.</text>
</comment>
<keyword evidence="2" id="KW-0472">Membrane</keyword>
<dbReference type="PANTHER" id="PTHR42028:SF1">
    <property type="entry name" value="YALI0E30657P"/>
    <property type="match status" value="1"/>
</dbReference>
<feature type="compositionally biased region" description="Low complexity" evidence="1">
    <location>
        <begin position="1"/>
        <end position="30"/>
    </location>
</feature>
<evidence type="ECO:0000256" key="2">
    <source>
        <dbReference type="SAM" id="Phobius"/>
    </source>
</evidence>
<sequence>MSSASQSNSQSQSQSQSGSQSGSQSSSSSAIPQTAPAGIISLTQPPQQSTSFFKLAPSETINFQWSFSGVLHTPTSLTIQAIGANGFTYPIGNAPGTATTINWVPYDYQQSNVATPLAQTTYTLAVFDERGISATMKPGWLSPNTQLKFALYTPQPYTALSSGWSCPECNSATSITRENPALVASFATLLVVFLSGFGLLRNFYAYQHQRQ</sequence>
<organism evidence="4 5">
    <name type="scientific">Tetrapyrgos nigripes</name>
    <dbReference type="NCBI Taxonomy" id="182062"/>
    <lineage>
        <taxon>Eukaryota</taxon>
        <taxon>Fungi</taxon>
        <taxon>Dikarya</taxon>
        <taxon>Basidiomycota</taxon>
        <taxon>Agaricomycotina</taxon>
        <taxon>Agaricomycetes</taxon>
        <taxon>Agaricomycetidae</taxon>
        <taxon>Agaricales</taxon>
        <taxon>Marasmiineae</taxon>
        <taxon>Marasmiaceae</taxon>
        <taxon>Tetrapyrgos</taxon>
    </lineage>
</organism>
<evidence type="ECO:0000313" key="5">
    <source>
        <dbReference type="Proteomes" id="UP000559256"/>
    </source>
</evidence>
<dbReference type="InterPro" id="IPR055561">
    <property type="entry name" value="DUF7137"/>
</dbReference>
<dbReference type="EMBL" id="JAACJM010000038">
    <property type="protein sequence ID" value="KAF5362658.1"/>
    <property type="molecule type" value="Genomic_DNA"/>
</dbReference>
<keyword evidence="2" id="KW-0812">Transmembrane</keyword>
<keyword evidence="5" id="KW-1185">Reference proteome</keyword>
<name>A0A8H5GD12_9AGAR</name>
<dbReference type="Proteomes" id="UP000559256">
    <property type="component" value="Unassembled WGS sequence"/>
</dbReference>
<reference evidence="4 5" key="1">
    <citation type="journal article" date="2020" name="ISME J.">
        <title>Uncovering the hidden diversity of litter-decomposition mechanisms in mushroom-forming fungi.</title>
        <authorList>
            <person name="Floudas D."/>
            <person name="Bentzer J."/>
            <person name="Ahren D."/>
            <person name="Johansson T."/>
            <person name="Persson P."/>
            <person name="Tunlid A."/>
        </authorList>
    </citation>
    <scope>NUCLEOTIDE SEQUENCE [LARGE SCALE GENOMIC DNA]</scope>
    <source>
        <strain evidence="4 5">CBS 291.85</strain>
    </source>
</reference>
<dbReference type="OrthoDB" id="2435509at2759"/>
<dbReference type="AlphaFoldDB" id="A0A8H5GD12"/>